<dbReference type="Gene3D" id="3.40.50.720">
    <property type="entry name" value="NAD(P)-binding Rossmann-like Domain"/>
    <property type="match status" value="1"/>
</dbReference>
<name>A0A2N4TRR6_RALPI</name>
<dbReference type="SUPFAM" id="SSF51735">
    <property type="entry name" value="NAD(P)-binding Rossmann-fold domains"/>
    <property type="match status" value="1"/>
</dbReference>
<evidence type="ECO:0000313" key="7">
    <source>
        <dbReference type="Proteomes" id="UP000234456"/>
    </source>
</evidence>
<dbReference type="NCBIfam" id="NF004782">
    <property type="entry name" value="PRK06128.1"/>
    <property type="match status" value="1"/>
</dbReference>
<dbReference type="InterPro" id="IPR002347">
    <property type="entry name" value="SDR_fam"/>
</dbReference>
<evidence type="ECO:0000256" key="4">
    <source>
        <dbReference type="SAM" id="MobiDB-lite"/>
    </source>
</evidence>
<keyword evidence="5" id="KW-0732">Signal</keyword>
<gene>
    <name evidence="6" type="ORF">C0Q88_10570</name>
</gene>
<dbReference type="PANTHER" id="PTHR48107:SF16">
    <property type="entry name" value="NADPH-DEPENDENT ALDEHYDE REDUCTASE 1, CHLOROPLASTIC"/>
    <property type="match status" value="1"/>
</dbReference>
<proteinExistence type="inferred from homology"/>
<dbReference type="PANTHER" id="PTHR48107">
    <property type="entry name" value="NADPH-DEPENDENT ALDEHYDE REDUCTASE-LIKE PROTEIN, CHLOROPLASTIC-RELATED"/>
    <property type="match status" value="1"/>
</dbReference>
<dbReference type="CDD" id="cd05355">
    <property type="entry name" value="SDR_c1"/>
    <property type="match status" value="1"/>
</dbReference>
<feature type="region of interest" description="Disordered" evidence="4">
    <location>
        <begin position="27"/>
        <end position="90"/>
    </location>
</feature>
<reference evidence="6 7" key="1">
    <citation type="submission" date="2017-12" db="EMBL/GenBank/DDBJ databases">
        <title>Draft genome sequence of Ralstonia pickettii 52.</title>
        <authorList>
            <person name="Zheng B."/>
        </authorList>
    </citation>
    <scope>NUCLEOTIDE SEQUENCE [LARGE SCALE GENOMIC DNA]</scope>
    <source>
        <strain evidence="6 7">52</strain>
    </source>
</reference>
<dbReference type="PRINTS" id="PR00080">
    <property type="entry name" value="SDRFAMILY"/>
</dbReference>
<dbReference type="Proteomes" id="UP000234456">
    <property type="component" value="Unassembled WGS sequence"/>
</dbReference>
<sequence length="340" mass="35611">MADDDFFKARRKVMQGATAALAAAVTTPALAQSQSQPAAAAGSAPAKGGVQDPRPLYPHPPFPVQSQPWPGLAARMTPRPDHGERSYRGSGRLTGRRALITGGDSGIGRAAAIAFAREGADVAINYLPQEEEDAREVVELIRAAGRKAVALPGDIRDEAFCKSLVDKAVSALGGLDILVNNAGRQQSHDSILDITTDAFDWTLKTNVYALFWITKAAIPHMPAGAAIINTASVNAYDPSENLLDYACTKAAIANFTKGLAKQMAKRGIRVNAVAPGPFWTPLQVSGGQTEANLKEFGAKTPMGRPGQPAEIATVYVQLASSESSYVTGQVYGASGGSGQP</sequence>
<evidence type="ECO:0000313" key="6">
    <source>
        <dbReference type="EMBL" id="PLC42407.1"/>
    </source>
</evidence>
<dbReference type="InterPro" id="IPR006311">
    <property type="entry name" value="TAT_signal"/>
</dbReference>
<feature type="chain" id="PRO_5014606802" description="Uncharacterized oxidoreductase YghA" evidence="5">
    <location>
        <begin position="32"/>
        <end position="340"/>
    </location>
</feature>
<protein>
    <recommendedName>
        <fullName evidence="3">Uncharacterized oxidoreductase YghA</fullName>
    </recommendedName>
</protein>
<dbReference type="PROSITE" id="PS51318">
    <property type="entry name" value="TAT"/>
    <property type="match status" value="1"/>
</dbReference>
<feature type="compositionally biased region" description="Basic and acidic residues" evidence="4">
    <location>
        <begin position="78"/>
        <end position="87"/>
    </location>
</feature>
<dbReference type="AlphaFoldDB" id="A0A2N4TRR6"/>
<keyword evidence="2" id="KW-0560">Oxidoreductase</keyword>
<evidence type="ECO:0000256" key="5">
    <source>
        <dbReference type="SAM" id="SignalP"/>
    </source>
</evidence>
<dbReference type="OrthoDB" id="9803333at2"/>
<dbReference type="InterPro" id="IPR036291">
    <property type="entry name" value="NAD(P)-bd_dom_sf"/>
</dbReference>
<dbReference type="FunFam" id="3.40.50.720:FF:000097">
    <property type="entry name" value="SDR family oxidoreductase"/>
    <property type="match status" value="1"/>
</dbReference>
<comment type="similarity">
    <text evidence="1">Belongs to the short-chain dehydrogenases/reductases (SDR) family.</text>
</comment>
<feature type="signal peptide" evidence="5">
    <location>
        <begin position="1"/>
        <end position="31"/>
    </location>
</feature>
<evidence type="ECO:0000256" key="1">
    <source>
        <dbReference type="ARBA" id="ARBA00006484"/>
    </source>
</evidence>
<comment type="caution">
    <text evidence="6">The sequence shown here is derived from an EMBL/GenBank/DDBJ whole genome shotgun (WGS) entry which is preliminary data.</text>
</comment>
<evidence type="ECO:0000256" key="3">
    <source>
        <dbReference type="ARBA" id="ARBA00067437"/>
    </source>
</evidence>
<accession>A0A2N4TRR6</accession>
<dbReference type="InterPro" id="IPR020904">
    <property type="entry name" value="Sc_DH/Rdtase_CS"/>
</dbReference>
<feature type="compositionally biased region" description="Low complexity" evidence="4">
    <location>
        <begin position="27"/>
        <end position="49"/>
    </location>
</feature>
<dbReference type="Pfam" id="PF13561">
    <property type="entry name" value="adh_short_C2"/>
    <property type="match status" value="1"/>
</dbReference>
<evidence type="ECO:0000256" key="2">
    <source>
        <dbReference type="ARBA" id="ARBA00023002"/>
    </source>
</evidence>
<dbReference type="EMBL" id="PKQE01000002">
    <property type="protein sequence ID" value="PLC42407.1"/>
    <property type="molecule type" value="Genomic_DNA"/>
</dbReference>
<dbReference type="PRINTS" id="PR00081">
    <property type="entry name" value="GDHRDH"/>
</dbReference>
<dbReference type="GO" id="GO:0016614">
    <property type="term" value="F:oxidoreductase activity, acting on CH-OH group of donors"/>
    <property type="evidence" value="ECO:0007669"/>
    <property type="project" value="UniProtKB-ARBA"/>
</dbReference>
<dbReference type="PROSITE" id="PS00061">
    <property type="entry name" value="ADH_SHORT"/>
    <property type="match status" value="1"/>
</dbReference>
<organism evidence="6 7">
    <name type="scientific">Ralstonia pickettii</name>
    <name type="common">Burkholderia pickettii</name>
    <dbReference type="NCBI Taxonomy" id="329"/>
    <lineage>
        <taxon>Bacteria</taxon>
        <taxon>Pseudomonadati</taxon>
        <taxon>Pseudomonadota</taxon>
        <taxon>Betaproteobacteria</taxon>
        <taxon>Burkholderiales</taxon>
        <taxon>Burkholderiaceae</taxon>
        <taxon>Ralstonia</taxon>
    </lineage>
</organism>